<dbReference type="Proteomes" id="UP000827877">
    <property type="component" value="Segment"/>
</dbReference>
<accession>A0AAE7S186</accession>
<proteinExistence type="predicted"/>
<dbReference type="KEGG" id="vg:77940007"/>
<organism evidence="1 2">
    <name type="scientific">Yersinia phage HQ103</name>
    <dbReference type="NCBI Taxonomy" id="2852116"/>
    <lineage>
        <taxon>Viruses</taxon>
        <taxon>Duplodnaviria</taxon>
        <taxon>Heunggongvirae</taxon>
        <taxon>Uroviricota</taxon>
        <taxon>Caudoviricetes</taxon>
        <taxon>Peduoviridae</taxon>
        <taxon>Peduovirus</taxon>
        <taxon>Peduovirus HQ103</taxon>
    </lineage>
</organism>
<reference evidence="1 2" key="1">
    <citation type="submission" date="2021-06" db="EMBL/GenBank/DDBJ databases">
        <authorList>
            <person name="Yang L."/>
            <person name="Cao M."/>
        </authorList>
    </citation>
    <scope>NUCLEOTIDE SEQUENCE [LARGE SCALE GENOMIC DNA]</scope>
</reference>
<evidence type="ECO:0000313" key="1">
    <source>
        <dbReference type="EMBL" id="QXF95315.1"/>
    </source>
</evidence>
<name>A0AAE7S186_9CAUD</name>
<dbReference type="EMBL" id="MZ420230">
    <property type="protein sequence ID" value="QXF95315.1"/>
    <property type="molecule type" value="Genomic_DNA"/>
</dbReference>
<dbReference type="GeneID" id="77940007"/>
<evidence type="ECO:0000313" key="2">
    <source>
        <dbReference type="Proteomes" id="UP000827877"/>
    </source>
</evidence>
<protein>
    <submittedName>
        <fullName evidence="1">Uncharacterized protein</fullName>
    </submittedName>
</protein>
<keyword evidence="2" id="KW-1185">Reference proteome</keyword>
<dbReference type="RefSeq" id="YP_010663970.1">
    <property type="nucleotide sequence ID" value="NC_070908.1"/>
</dbReference>
<sequence length="40" mass="4860">MFSLFNNCGHKKLAQYEKQINSLFFIEKFHKHYNIPTTLQ</sequence>